<dbReference type="InterPro" id="IPR023298">
    <property type="entry name" value="ATPase_P-typ_TM_dom_sf"/>
</dbReference>
<dbReference type="GO" id="GO:0005524">
    <property type="term" value="F:ATP binding"/>
    <property type="evidence" value="ECO:0007669"/>
    <property type="project" value="UniProtKB-KW"/>
</dbReference>
<organism evidence="12 13">
    <name type="scientific">Helicoverpa armigera</name>
    <name type="common">Cotton bollworm</name>
    <name type="synonym">Heliothis armigera</name>
    <dbReference type="NCBI Taxonomy" id="29058"/>
    <lineage>
        <taxon>Eukaryota</taxon>
        <taxon>Metazoa</taxon>
        <taxon>Ecdysozoa</taxon>
        <taxon>Arthropoda</taxon>
        <taxon>Hexapoda</taxon>
        <taxon>Insecta</taxon>
        <taxon>Pterygota</taxon>
        <taxon>Neoptera</taxon>
        <taxon>Endopterygota</taxon>
        <taxon>Lepidoptera</taxon>
        <taxon>Glossata</taxon>
        <taxon>Ditrysia</taxon>
        <taxon>Noctuoidea</taxon>
        <taxon>Noctuidae</taxon>
        <taxon>Heliothinae</taxon>
        <taxon>Helicoverpa</taxon>
    </lineage>
</organism>
<evidence type="ECO:0000256" key="9">
    <source>
        <dbReference type="ARBA" id="ARBA00022989"/>
    </source>
</evidence>
<feature type="transmembrane region" description="Helical" evidence="11">
    <location>
        <begin position="144"/>
        <end position="166"/>
    </location>
</feature>
<dbReference type="PANTHER" id="PTHR45630">
    <property type="entry name" value="CATION-TRANSPORTING ATPASE-RELATED"/>
    <property type="match status" value="1"/>
</dbReference>
<gene>
    <name evidence="12" type="primary">HaOG214501</name>
    <name evidence="12" type="ORF">B5X24_HaOG214501</name>
</gene>
<dbReference type="EMBL" id="KZ150411">
    <property type="protein sequence ID" value="PZC70983.1"/>
    <property type="molecule type" value="Genomic_DNA"/>
</dbReference>
<evidence type="ECO:0000256" key="3">
    <source>
        <dbReference type="ARBA" id="ARBA00022692"/>
    </source>
</evidence>
<evidence type="ECO:0008006" key="14">
    <source>
        <dbReference type="Google" id="ProtNLM"/>
    </source>
</evidence>
<dbReference type="GO" id="GO:0140358">
    <property type="term" value="F:P-type transmembrane transporter activity"/>
    <property type="evidence" value="ECO:0007669"/>
    <property type="project" value="InterPro"/>
</dbReference>
<keyword evidence="6" id="KW-0067">ATP-binding</keyword>
<dbReference type="GO" id="GO:0016020">
    <property type="term" value="C:membrane"/>
    <property type="evidence" value="ECO:0007669"/>
    <property type="project" value="UniProtKB-SubCell"/>
</dbReference>
<dbReference type="InterPro" id="IPR006544">
    <property type="entry name" value="P-type_TPase_V"/>
</dbReference>
<evidence type="ECO:0000313" key="12">
    <source>
        <dbReference type="EMBL" id="PZC70983.1"/>
    </source>
</evidence>
<feature type="transmembrane region" description="Helical" evidence="11">
    <location>
        <begin position="227"/>
        <end position="250"/>
    </location>
</feature>
<proteinExistence type="predicted"/>
<dbReference type="InterPro" id="IPR001757">
    <property type="entry name" value="P_typ_ATPase"/>
</dbReference>
<feature type="transmembrane region" description="Helical" evidence="11">
    <location>
        <begin position="111"/>
        <end position="132"/>
    </location>
</feature>
<dbReference type="InterPro" id="IPR036412">
    <property type="entry name" value="HAD-like_sf"/>
</dbReference>
<evidence type="ECO:0000256" key="10">
    <source>
        <dbReference type="ARBA" id="ARBA00023136"/>
    </source>
</evidence>
<dbReference type="SUPFAM" id="SSF56784">
    <property type="entry name" value="HAD-like"/>
    <property type="match status" value="1"/>
</dbReference>
<keyword evidence="9 11" id="KW-1133">Transmembrane helix</keyword>
<evidence type="ECO:0000256" key="4">
    <source>
        <dbReference type="ARBA" id="ARBA00022723"/>
    </source>
</evidence>
<keyword evidence="2" id="KW-0597">Phosphoprotein</keyword>
<keyword evidence="10 11" id="KW-0472">Membrane</keyword>
<evidence type="ECO:0000256" key="8">
    <source>
        <dbReference type="ARBA" id="ARBA00022967"/>
    </source>
</evidence>
<keyword evidence="4" id="KW-0479">Metal-binding</keyword>
<keyword evidence="7" id="KW-0460">Magnesium</keyword>
<reference evidence="12 13" key="1">
    <citation type="journal article" date="2017" name="BMC Biol.">
        <title>Genomic innovations, transcriptional plasticity and gene loss underlying the evolution and divergence of two highly polyphagous and invasive Helicoverpa pest species.</title>
        <authorList>
            <person name="Pearce S.L."/>
            <person name="Clarke D.F."/>
            <person name="East P.D."/>
            <person name="Elfekih S."/>
            <person name="Gordon K.H."/>
            <person name="Jermiin L.S."/>
            <person name="McGaughran A."/>
            <person name="Oakeshott J.G."/>
            <person name="Papanikolaou A."/>
            <person name="Perera O.P."/>
            <person name="Rane R.V."/>
            <person name="Richards S."/>
            <person name="Tay W.T."/>
            <person name="Walsh T.K."/>
            <person name="Anderson A."/>
            <person name="Anderson C.J."/>
            <person name="Asgari S."/>
            <person name="Board P.G."/>
            <person name="Bretschneider A."/>
            <person name="Campbell P.M."/>
            <person name="Chertemps T."/>
            <person name="Christeller J.T."/>
            <person name="Coppin C.W."/>
            <person name="Downes S.J."/>
            <person name="Duan G."/>
            <person name="Farnsworth C.A."/>
            <person name="Good R.T."/>
            <person name="Han L.B."/>
            <person name="Han Y.C."/>
            <person name="Hatje K."/>
            <person name="Horne I."/>
            <person name="Huang Y.P."/>
            <person name="Hughes D.S."/>
            <person name="Jacquin-Joly E."/>
            <person name="James W."/>
            <person name="Jhangiani S."/>
            <person name="Kollmar M."/>
            <person name="Kuwar S.S."/>
            <person name="Li S."/>
            <person name="Liu N.Y."/>
            <person name="Maibeche M.T."/>
            <person name="Miller J.R."/>
            <person name="Montagne N."/>
            <person name="Perry T."/>
            <person name="Qu J."/>
            <person name="Song S.V."/>
            <person name="Sutton G.G."/>
            <person name="Vogel H."/>
            <person name="Walenz B.P."/>
            <person name="Xu W."/>
            <person name="Zhang H.J."/>
            <person name="Zou Z."/>
            <person name="Batterham P."/>
            <person name="Edwards O.R."/>
            <person name="Feyereisen R."/>
            <person name="Gibbs R.A."/>
            <person name="Heckel D.G."/>
            <person name="McGrath A."/>
            <person name="Robin C."/>
            <person name="Scherer S.E."/>
            <person name="Worley K.C."/>
            <person name="Wu Y.D."/>
        </authorList>
    </citation>
    <scope>NUCLEOTIDE SEQUENCE [LARGE SCALE GENOMIC DNA]</scope>
    <source>
        <strain evidence="12">Harm_GR_Male_#8</strain>
        <tissue evidence="12">Whole organism</tissue>
    </source>
</reference>
<dbReference type="NCBIfam" id="TIGR01494">
    <property type="entry name" value="ATPase_P-type"/>
    <property type="match status" value="1"/>
</dbReference>
<dbReference type="OrthoDB" id="48943at2759"/>
<keyword evidence="3 11" id="KW-0812">Transmembrane</keyword>
<dbReference type="GO" id="GO:0046872">
    <property type="term" value="F:metal ion binding"/>
    <property type="evidence" value="ECO:0007669"/>
    <property type="project" value="UniProtKB-KW"/>
</dbReference>
<evidence type="ECO:0000256" key="5">
    <source>
        <dbReference type="ARBA" id="ARBA00022741"/>
    </source>
</evidence>
<keyword evidence="5" id="KW-0547">Nucleotide-binding</keyword>
<evidence type="ECO:0000256" key="1">
    <source>
        <dbReference type="ARBA" id="ARBA00004141"/>
    </source>
</evidence>
<evidence type="ECO:0000256" key="6">
    <source>
        <dbReference type="ARBA" id="ARBA00022840"/>
    </source>
</evidence>
<dbReference type="Gene3D" id="1.20.1110.10">
    <property type="entry name" value="Calcium-transporting ATPase, transmembrane domain"/>
    <property type="match status" value="1"/>
</dbReference>
<dbReference type="Gene3D" id="3.40.50.1000">
    <property type="entry name" value="HAD superfamily/HAD-like"/>
    <property type="match status" value="1"/>
</dbReference>
<feature type="transmembrane region" description="Helical" evidence="11">
    <location>
        <begin position="194"/>
        <end position="215"/>
    </location>
</feature>
<dbReference type="PANTHER" id="PTHR45630:SF8">
    <property type="entry name" value="CATION-TRANSPORTING ATPASE"/>
    <property type="match status" value="1"/>
</dbReference>
<feature type="transmembrane region" description="Helical" evidence="11">
    <location>
        <begin position="262"/>
        <end position="281"/>
    </location>
</feature>
<dbReference type="InterPro" id="IPR023214">
    <property type="entry name" value="HAD_sf"/>
</dbReference>
<evidence type="ECO:0000256" key="2">
    <source>
        <dbReference type="ARBA" id="ARBA00022553"/>
    </source>
</evidence>
<evidence type="ECO:0000256" key="11">
    <source>
        <dbReference type="SAM" id="Phobius"/>
    </source>
</evidence>
<comment type="subcellular location">
    <subcellularLocation>
        <location evidence="1">Membrane</location>
        <topology evidence="1">Multi-pass membrane protein</topology>
    </subcellularLocation>
</comment>
<evidence type="ECO:0000313" key="13">
    <source>
        <dbReference type="Proteomes" id="UP000249218"/>
    </source>
</evidence>
<dbReference type="GO" id="GO:0006874">
    <property type="term" value="P:intracellular calcium ion homeostasis"/>
    <property type="evidence" value="ECO:0007669"/>
    <property type="project" value="TreeGrafter"/>
</dbReference>
<keyword evidence="8" id="KW-1278">Translocase</keyword>
<feature type="transmembrane region" description="Helical" evidence="11">
    <location>
        <begin position="78"/>
        <end position="99"/>
    </location>
</feature>
<sequence>MTSDQKQQLIVEYQALGYYVGMCGDGANDCGALRAAHTGISLSELESSVAAPFTSAHPDIVCVSRVLREGRAALSTSFGVFKFMVAYSLSEFFSVAFLYYFDSNLTDFQFLFIDVVLIVNFAFFFGMTEAYTGKLCKTPHLTSLLGLIPLFSLLGQMFLIGLGQYLSYYALSLFPWYERHTYEGDEANECWENYAVFCISMFQYIILALVFSHGSPYRKSVLTNKQLMISILIMTCICVYITVWPADWIARFLQLRMPKDTLLSYIILALASFQLLIALFFERIIIEYLMEGKEMIPKFLKEKRVRKTPYLMIKRQLTDMDYLDCDSIVKYDKETSDSAFDSSGKGS</sequence>
<dbReference type="Proteomes" id="UP000249218">
    <property type="component" value="Unassembled WGS sequence"/>
</dbReference>
<name>A0A2W1BH25_HELAM</name>
<evidence type="ECO:0000256" key="7">
    <source>
        <dbReference type="ARBA" id="ARBA00022842"/>
    </source>
</evidence>
<dbReference type="GO" id="GO:0019829">
    <property type="term" value="F:ATPase-coupled monoatomic cation transmembrane transporter activity"/>
    <property type="evidence" value="ECO:0007669"/>
    <property type="project" value="TreeGrafter"/>
</dbReference>
<dbReference type="GO" id="GO:0016887">
    <property type="term" value="F:ATP hydrolysis activity"/>
    <property type="evidence" value="ECO:0007669"/>
    <property type="project" value="InterPro"/>
</dbReference>
<dbReference type="SUPFAM" id="SSF81665">
    <property type="entry name" value="Calcium ATPase, transmembrane domain M"/>
    <property type="match status" value="1"/>
</dbReference>
<dbReference type="AlphaFoldDB" id="A0A2W1BH25"/>
<keyword evidence="13" id="KW-1185">Reference proteome</keyword>
<protein>
    <recommendedName>
        <fullName evidence="14">Cation-transporting P-type ATPase C-terminal domain-containing protein</fullName>
    </recommendedName>
</protein>
<dbReference type="GO" id="GO:0015203">
    <property type="term" value="F:polyamine transmembrane transporter activity"/>
    <property type="evidence" value="ECO:0007669"/>
    <property type="project" value="TreeGrafter"/>
</dbReference>
<accession>A0A2W1BH25</accession>